<dbReference type="SUPFAM" id="SSF53720">
    <property type="entry name" value="ALDH-like"/>
    <property type="match status" value="1"/>
</dbReference>
<dbReference type="Pfam" id="PF00171">
    <property type="entry name" value="Aldedh"/>
    <property type="match status" value="1"/>
</dbReference>
<feature type="chain" id="PRO_5042919769" evidence="1">
    <location>
        <begin position="18"/>
        <end position="99"/>
    </location>
</feature>
<gene>
    <name evidence="3" type="primary">ALDH2C4</name>
    <name evidence="3" type="ORF">KSP39_PZI010209</name>
</gene>
<reference evidence="3 4" key="1">
    <citation type="journal article" date="2022" name="Nat. Plants">
        <title>Genomes of leafy and leafless Platanthera orchids illuminate the evolution of mycoheterotrophy.</title>
        <authorList>
            <person name="Li M.H."/>
            <person name="Liu K.W."/>
            <person name="Li Z."/>
            <person name="Lu H.C."/>
            <person name="Ye Q.L."/>
            <person name="Zhang D."/>
            <person name="Wang J.Y."/>
            <person name="Li Y.F."/>
            <person name="Zhong Z.M."/>
            <person name="Liu X."/>
            <person name="Yu X."/>
            <person name="Liu D.K."/>
            <person name="Tu X.D."/>
            <person name="Liu B."/>
            <person name="Hao Y."/>
            <person name="Liao X.Y."/>
            <person name="Jiang Y.T."/>
            <person name="Sun W.H."/>
            <person name="Chen J."/>
            <person name="Chen Y.Q."/>
            <person name="Ai Y."/>
            <person name="Zhai J.W."/>
            <person name="Wu S.S."/>
            <person name="Zhou Z."/>
            <person name="Hsiao Y.Y."/>
            <person name="Wu W.L."/>
            <person name="Chen Y.Y."/>
            <person name="Lin Y.F."/>
            <person name="Hsu J.L."/>
            <person name="Li C.Y."/>
            <person name="Wang Z.W."/>
            <person name="Zhao X."/>
            <person name="Zhong W.Y."/>
            <person name="Ma X.K."/>
            <person name="Ma L."/>
            <person name="Huang J."/>
            <person name="Chen G.Z."/>
            <person name="Huang M.Z."/>
            <person name="Huang L."/>
            <person name="Peng D.H."/>
            <person name="Luo Y.B."/>
            <person name="Zou S.Q."/>
            <person name="Chen S.P."/>
            <person name="Lan S."/>
            <person name="Tsai W.C."/>
            <person name="Van de Peer Y."/>
            <person name="Liu Z.J."/>
        </authorList>
    </citation>
    <scope>NUCLEOTIDE SEQUENCE [LARGE SCALE GENOMIC DNA]</scope>
    <source>
        <strain evidence="3">Lor287</strain>
    </source>
</reference>
<accession>A0AAP0BK02</accession>
<dbReference type="EMBL" id="JBBWWQ010000008">
    <property type="protein sequence ID" value="KAK8941481.1"/>
    <property type="molecule type" value="Genomic_DNA"/>
</dbReference>
<feature type="signal peptide" evidence="1">
    <location>
        <begin position="1"/>
        <end position="17"/>
    </location>
</feature>
<keyword evidence="4" id="KW-1185">Reference proteome</keyword>
<comment type="caution">
    <text evidence="3">The sequence shown here is derived from an EMBL/GenBank/DDBJ whole genome shotgun (WGS) entry which is preliminary data.</text>
</comment>
<dbReference type="InterPro" id="IPR016162">
    <property type="entry name" value="Ald_DH_N"/>
</dbReference>
<keyword evidence="1" id="KW-0732">Signal</keyword>
<feature type="domain" description="Aldehyde dehydrogenase" evidence="2">
    <location>
        <begin position="4"/>
        <end position="83"/>
    </location>
</feature>
<dbReference type="PANTHER" id="PTHR11699">
    <property type="entry name" value="ALDEHYDE DEHYDROGENASE-RELATED"/>
    <property type="match status" value="1"/>
</dbReference>
<protein>
    <submittedName>
        <fullName evidence="3">Aldehyde dehydrogenase family 2 member C4</fullName>
    </submittedName>
</protein>
<dbReference type="AlphaFoldDB" id="A0AAP0BK02"/>
<dbReference type="InterPro" id="IPR015590">
    <property type="entry name" value="Aldehyde_DH_dom"/>
</dbReference>
<evidence type="ECO:0000259" key="2">
    <source>
        <dbReference type="Pfam" id="PF00171"/>
    </source>
</evidence>
<evidence type="ECO:0000256" key="1">
    <source>
        <dbReference type="SAM" id="SignalP"/>
    </source>
</evidence>
<sequence>MFAPSIMFFTKSASALAAICTMIVKPAEQTPLTALYYAYLAKEAGIPDGVLNVVTGYGLLVGVALCSHMDINIQGSLVLGKEVFFQSFLLIGSERSKVY</sequence>
<dbReference type="GO" id="GO:0016491">
    <property type="term" value="F:oxidoreductase activity"/>
    <property type="evidence" value="ECO:0007669"/>
    <property type="project" value="InterPro"/>
</dbReference>
<name>A0AAP0BK02_9ASPA</name>
<organism evidence="3 4">
    <name type="scientific">Platanthera zijinensis</name>
    <dbReference type="NCBI Taxonomy" id="2320716"/>
    <lineage>
        <taxon>Eukaryota</taxon>
        <taxon>Viridiplantae</taxon>
        <taxon>Streptophyta</taxon>
        <taxon>Embryophyta</taxon>
        <taxon>Tracheophyta</taxon>
        <taxon>Spermatophyta</taxon>
        <taxon>Magnoliopsida</taxon>
        <taxon>Liliopsida</taxon>
        <taxon>Asparagales</taxon>
        <taxon>Orchidaceae</taxon>
        <taxon>Orchidoideae</taxon>
        <taxon>Orchideae</taxon>
        <taxon>Orchidinae</taxon>
        <taxon>Platanthera</taxon>
    </lineage>
</organism>
<dbReference type="InterPro" id="IPR016161">
    <property type="entry name" value="Ald_DH/histidinol_DH"/>
</dbReference>
<evidence type="ECO:0000313" key="4">
    <source>
        <dbReference type="Proteomes" id="UP001418222"/>
    </source>
</evidence>
<dbReference type="Gene3D" id="3.40.605.10">
    <property type="entry name" value="Aldehyde Dehydrogenase, Chain A, domain 1"/>
    <property type="match status" value="1"/>
</dbReference>
<dbReference type="Proteomes" id="UP001418222">
    <property type="component" value="Unassembled WGS sequence"/>
</dbReference>
<evidence type="ECO:0000313" key="3">
    <source>
        <dbReference type="EMBL" id="KAK8941481.1"/>
    </source>
</evidence>
<proteinExistence type="predicted"/>